<dbReference type="KEGG" id="mgot:MgSA37_01452"/>
<keyword evidence="2" id="KW-1185">Reference proteome</keyword>
<dbReference type="RefSeq" id="WP_096350746.1">
    <property type="nucleotide sequence ID" value="NZ_AP017313.1"/>
</dbReference>
<gene>
    <name evidence="1" type="ORF">MgSA37_01452</name>
</gene>
<dbReference type="AlphaFoldDB" id="A0A125T2L2"/>
<accession>A0A125T2L2</accession>
<evidence type="ECO:0000313" key="2">
    <source>
        <dbReference type="Proteomes" id="UP000218263"/>
    </source>
</evidence>
<sequence>MKIFTLVAVIASCLLACTKPQPLSPYLFGKWEVRKTYGGFIIPPDSTYKPGNGNVMQFNGDSTYSHFNQNVLVSKGVFHIRTGAFKNGTTVYDEIYFGSDSSARSLIILSGDILTLKPLIPDISTTDYQKIGD</sequence>
<reference evidence="1 2" key="1">
    <citation type="submission" date="2015-12" db="EMBL/GenBank/DDBJ databases">
        <title>Genome sequence of Mucilaginibacter gotjawali.</title>
        <authorList>
            <person name="Lee J.S."/>
            <person name="Lee K.C."/>
            <person name="Kim K.K."/>
            <person name="Lee B.W."/>
        </authorList>
    </citation>
    <scope>NUCLEOTIDE SEQUENCE [LARGE SCALE GENOMIC DNA]</scope>
    <source>
        <strain evidence="1 2">SA3-7</strain>
    </source>
</reference>
<evidence type="ECO:0000313" key="1">
    <source>
        <dbReference type="EMBL" id="BAU53285.1"/>
    </source>
</evidence>
<dbReference type="OrthoDB" id="1359047at2"/>
<dbReference type="EMBL" id="AP017313">
    <property type="protein sequence ID" value="BAU53285.1"/>
    <property type="molecule type" value="Genomic_DNA"/>
</dbReference>
<proteinExistence type="predicted"/>
<name>A0A125T2L2_9SPHI</name>
<dbReference type="Proteomes" id="UP000218263">
    <property type="component" value="Chromosome"/>
</dbReference>
<protein>
    <submittedName>
        <fullName evidence="1">Uncharacterized protein</fullName>
    </submittedName>
</protein>
<organism evidence="1 2">
    <name type="scientific">Mucilaginibacter gotjawali</name>
    <dbReference type="NCBI Taxonomy" id="1550579"/>
    <lineage>
        <taxon>Bacteria</taxon>
        <taxon>Pseudomonadati</taxon>
        <taxon>Bacteroidota</taxon>
        <taxon>Sphingobacteriia</taxon>
        <taxon>Sphingobacteriales</taxon>
        <taxon>Sphingobacteriaceae</taxon>
        <taxon>Mucilaginibacter</taxon>
    </lineage>
</organism>